<accession>A0A0J5P716</accession>
<comment type="catalytic activity">
    <reaction evidence="11">
        <text>6-carboxyhexanoyl-[ACP] + L-alanine + H(+) = (8S)-8-amino-7-oxononanoate + holo-[ACP] + CO2</text>
        <dbReference type="Rhea" id="RHEA:42288"/>
        <dbReference type="Rhea" id="RHEA-COMP:9685"/>
        <dbReference type="Rhea" id="RHEA-COMP:9955"/>
        <dbReference type="ChEBI" id="CHEBI:15378"/>
        <dbReference type="ChEBI" id="CHEBI:16526"/>
        <dbReference type="ChEBI" id="CHEBI:57972"/>
        <dbReference type="ChEBI" id="CHEBI:64479"/>
        <dbReference type="ChEBI" id="CHEBI:78846"/>
        <dbReference type="ChEBI" id="CHEBI:149468"/>
        <dbReference type="EC" id="2.3.1.47"/>
    </reaction>
</comment>
<organism evidence="14 15">
    <name type="scientific">Muribacter muris</name>
    <dbReference type="NCBI Taxonomy" id="67855"/>
    <lineage>
        <taxon>Bacteria</taxon>
        <taxon>Pseudomonadati</taxon>
        <taxon>Pseudomonadota</taxon>
        <taxon>Gammaproteobacteria</taxon>
        <taxon>Pasteurellales</taxon>
        <taxon>Pasteurellaceae</taxon>
        <taxon>Muribacter</taxon>
    </lineage>
</organism>
<proteinExistence type="inferred from homology"/>
<comment type="caution">
    <text evidence="14">The sequence shown here is derived from an EMBL/GenBank/DDBJ whole genome shotgun (WGS) entry which is preliminary data.</text>
</comment>
<reference evidence="14 15" key="1">
    <citation type="submission" date="2014-12" db="EMBL/GenBank/DDBJ databases">
        <title>Reclassification of Actinobacillus muris as Muribacter muris.</title>
        <authorList>
            <person name="Christensen H."/>
            <person name="Nicklas W."/>
            <person name="Bisgaard M."/>
        </authorList>
    </citation>
    <scope>NUCLEOTIDE SEQUENCE [LARGE SCALE GENOMIC DNA]</scope>
    <source>
        <strain evidence="14 15">Ackerman80-443D</strain>
    </source>
</reference>
<comment type="subunit">
    <text evidence="4">Homodimer.</text>
</comment>
<evidence type="ECO:0000256" key="10">
    <source>
        <dbReference type="ARBA" id="ARBA00033381"/>
    </source>
</evidence>
<comment type="cofactor">
    <cofactor evidence="1 12">
        <name>pyridoxal 5'-phosphate</name>
        <dbReference type="ChEBI" id="CHEBI:597326"/>
    </cofactor>
</comment>
<evidence type="ECO:0000313" key="14">
    <source>
        <dbReference type="EMBL" id="KMK52188.1"/>
    </source>
</evidence>
<dbReference type="STRING" id="67855.RO21_02450"/>
<protein>
    <recommendedName>
        <fullName evidence="5">8-amino-7-oxononanoate synthase</fullName>
        <ecNumber evidence="5">2.3.1.47</ecNumber>
    </recommendedName>
    <alternativeName>
        <fullName evidence="9">7-keto-8-amino-pelargonic acid synthase</fullName>
    </alternativeName>
    <alternativeName>
        <fullName evidence="10">8-amino-7-ketopelargonate synthase</fullName>
    </alternativeName>
</protein>
<evidence type="ECO:0000256" key="6">
    <source>
        <dbReference type="ARBA" id="ARBA00022679"/>
    </source>
</evidence>
<dbReference type="EMBL" id="JWIZ01000012">
    <property type="protein sequence ID" value="KMK52188.1"/>
    <property type="molecule type" value="Genomic_DNA"/>
</dbReference>
<keyword evidence="8 12" id="KW-0663">Pyridoxal phosphate</keyword>
<dbReference type="EC" id="2.3.1.47" evidence="5"/>
<evidence type="ECO:0000313" key="15">
    <source>
        <dbReference type="Proteomes" id="UP000036270"/>
    </source>
</evidence>
<evidence type="ECO:0000256" key="12">
    <source>
        <dbReference type="RuleBase" id="RU003693"/>
    </source>
</evidence>
<evidence type="ECO:0000256" key="1">
    <source>
        <dbReference type="ARBA" id="ARBA00001933"/>
    </source>
</evidence>
<dbReference type="SUPFAM" id="SSF53383">
    <property type="entry name" value="PLP-dependent transferases"/>
    <property type="match status" value="1"/>
</dbReference>
<sequence>MQQFEQFLTAKKAENQYRTLPELVHQGKYVEQGGRRMLNLSGNDYLGLANQAGLRHAFFANYGDQLPACTASSSRLLTGNFPIYHQLEALLAERFGRQSALIFNSGYHANIGILPALADRQTLIVADKLVHASLIDGIRLSRATFLRYRHNDYAHLADILANNAAHFARIILVTESVFSMDGDVADLPTLVRFKRQYPQILLYVDEAHAVGIYGETGLGMAEQMGCVAEIDLLVGTFGKALASVGAYLVCDQLIKDYLINTMRPLIFSTALPPLNVAWTHFLFEQLPHFKAQRQHLAGLSGILRQAVAERQPHSNQSHIVPYLLGDNQTTVEKARQLQALGYYCLPIRPPTVPQGTSRIRFSLTADLSEAELTALIDCL</sequence>
<dbReference type="Gene3D" id="3.40.640.10">
    <property type="entry name" value="Type I PLP-dependent aspartate aminotransferase-like (Major domain)"/>
    <property type="match status" value="1"/>
</dbReference>
<dbReference type="InterPro" id="IPR004839">
    <property type="entry name" value="Aminotransferase_I/II_large"/>
</dbReference>
<dbReference type="InterPro" id="IPR015421">
    <property type="entry name" value="PyrdxlP-dep_Trfase_major"/>
</dbReference>
<dbReference type="Pfam" id="PF00155">
    <property type="entry name" value="Aminotran_1_2"/>
    <property type="match status" value="1"/>
</dbReference>
<dbReference type="Gene3D" id="3.90.1150.10">
    <property type="entry name" value="Aspartate Aminotransferase, domain 1"/>
    <property type="match status" value="1"/>
</dbReference>
<evidence type="ECO:0000256" key="8">
    <source>
        <dbReference type="ARBA" id="ARBA00022898"/>
    </source>
</evidence>
<gene>
    <name evidence="14" type="ORF">RO21_02450</name>
</gene>
<dbReference type="PANTHER" id="PTHR13693">
    <property type="entry name" value="CLASS II AMINOTRANSFERASE/8-AMINO-7-OXONONANOATE SYNTHASE"/>
    <property type="match status" value="1"/>
</dbReference>
<evidence type="ECO:0000256" key="3">
    <source>
        <dbReference type="ARBA" id="ARBA00010008"/>
    </source>
</evidence>
<dbReference type="InterPro" id="IPR050087">
    <property type="entry name" value="AON_synthase_class-II"/>
</dbReference>
<evidence type="ECO:0000256" key="4">
    <source>
        <dbReference type="ARBA" id="ARBA00011738"/>
    </source>
</evidence>
<dbReference type="PANTHER" id="PTHR13693:SF100">
    <property type="entry name" value="8-AMINO-7-OXONONANOATE SYNTHASE"/>
    <property type="match status" value="1"/>
</dbReference>
<dbReference type="GO" id="GO:0030170">
    <property type="term" value="F:pyridoxal phosphate binding"/>
    <property type="evidence" value="ECO:0007669"/>
    <property type="project" value="InterPro"/>
</dbReference>
<keyword evidence="15" id="KW-1185">Reference proteome</keyword>
<dbReference type="PATRIC" id="fig|67855.3.peg.235"/>
<evidence type="ECO:0000256" key="5">
    <source>
        <dbReference type="ARBA" id="ARBA00013187"/>
    </source>
</evidence>
<evidence type="ECO:0000256" key="11">
    <source>
        <dbReference type="ARBA" id="ARBA00047715"/>
    </source>
</evidence>
<comment type="similarity">
    <text evidence="3">Belongs to the class-II pyridoxal-phosphate-dependent aminotransferase family. BioF subfamily.</text>
</comment>
<dbReference type="GO" id="GO:0009102">
    <property type="term" value="P:biotin biosynthetic process"/>
    <property type="evidence" value="ECO:0007669"/>
    <property type="project" value="UniProtKB-KW"/>
</dbReference>
<evidence type="ECO:0000259" key="13">
    <source>
        <dbReference type="Pfam" id="PF00155"/>
    </source>
</evidence>
<feature type="domain" description="Aminotransferase class I/classII large" evidence="13">
    <location>
        <begin position="36"/>
        <end position="377"/>
    </location>
</feature>
<keyword evidence="7" id="KW-0093">Biotin biosynthesis</keyword>
<dbReference type="GO" id="GO:0008710">
    <property type="term" value="F:8-amino-7-oxononanoate synthase activity"/>
    <property type="evidence" value="ECO:0007669"/>
    <property type="project" value="UniProtKB-EC"/>
</dbReference>
<dbReference type="AlphaFoldDB" id="A0A0J5P716"/>
<comment type="pathway">
    <text evidence="2">Cofactor biosynthesis; biotin biosynthesis.</text>
</comment>
<dbReference type="InterPro" id="IPR001917">
    <property type="entry name" value="Aminotrans_II_pyridoxalP_BS"/>
</dbReference>
<evidence type="ECO:0000256" key="7">
    <source>
        <dbReference type="ARBA" id="ARBA00022756"/>
    </source>
</evidence>
<dbReference type="InterPro" id="IPR015422">
    <property type="entry name" value="PyrdxlP-dep_Trfase_small"/>
</dbReference>
<dbReference type="Proteomes" id="UP000036270">
    <property type="component" value="Unassembled WGS sequence"/>
</dbReference>
<dbReference type="PROSITE" id="PS00599">
    <property type="entry name" value="AA_TRANSFER_CLASS_2"/>
    <property type="match status" value="1"/>
</dbReference>
<evidence type="ECO:0000256" key="9">
    <source>
        <dbReference type="ARBA" id="ARBA00032610"/>
    </source>
</evidence>
<evidence type="ECO:0000256" key="2">
    <source>
        <dbReference type="ARBA" id="ARBA00004746"/>
    </source>
</evidence>
<name>A0A0J5P716_9PAST</name>
<dbReference type="InterPro" id="IPR015424">
    <property type="entry name" value="PyrdxlP-dep_Trfase"/>
</dbReference>
<dbReference type="RefSeq" id="WP_047976215.1">
    <property type="nucleotide sequence ID" value="NZ_JWIZ01000012.1"/>
</dbReference>
<keyword evidence="6" id="KW-0808">Transferase</keyword>